<proteinExistence type="predicted"/>
<keyword evidence="3" id="KW-1185">Reference proteome</keyword>
<dbReference type="InterPro" id="IPR056141">
    <property type="entry name" value="DUF7724"/>
</dbReference>
<dbReference type="EMBL" id="CABWIE010000017">
    <property type="protein sequence ID" value="VWL94090.1"/>
    <property type="molecule type" value="Genomic_DNA"/>
</dbReference>
<feature type="domain" description="DUF7724" evidence="1">
    <location>
        <begin position="9"/>
        <end position="95"/>
    </location>
</feature>
<organism evidence="2 3">
    <name type="scientific">Collinsella aerofaciens</name>
    <dbReference type="NCBI Taxonomy" id="74426"/>
    <lineage>
        <taxon>Bacteria</taxon>
        <taxon>Bacillati</taxon>
        <taxon>Actinomycetota</taxon>
        <taxon>Coriobacteriia</taxon>
        <taxon>Coriobacteriales</taxon>
        <taxon>Coriobacteriaceae</taxon>
        <taxon>Collinsella</taxon>
    </lineage>
</organism>
<accession>A0A5K1IYI8</accession>
<evidence type="ECO:0000259" key="1">
    <source>
        <dbReference type="Pfam" id="PF24849"/>
    </source>
</evidence>
<protein>
    <recommendedName>
        <fullName evidence="1">DUF7724 domain-containing protein</fullName>
    </recommendedName>
</protein>
<sequence length="96" mass="11031">MEVRANTQNTATLGNSDGFTEFRFRDALIRFHALYSFEHYTRVKRWDAGYLVTDAKYSHNAGDEEEYIDLVPILKDLFIDSGAFLSPIKNVEVAHT</sequence>
<evidence type="ECO:0000313" key="3">
    <source>
        <dbReference type="Proteomes" id="UP000361836"/>
    </source>
</evidence>
<gene>
    <name evidence="2" type="ORF">KCJAJFAP_02242</name>
</gene>
<evidence type="ECO:0000313" key="2">
    <source>
        <dbReference type="EMBL" id="VWL94090.1"/>
    </source>
</evidence>
<dbReference type="AlphaFoldDB" id="A0A5K1IYI8"/>
<reference evidence="2 3" key="1">
    <citation type="submission" date="2019-10" db="EMBL/GenBank/DDBJ databases">
        <authorList>
            <person name="Wolf R A."/>
        </authorList>
    </citation>
    <scope>NUCLEOTIDE SEQUENCE [LARGE SCALE GENOMIC DNA]</scope>
    <source>
        <strain evidence="2">Collinsella_aerofaciens_MC2</strain>
    </source>
</reference>
<name>A0A5K1IYI8_9ACTN</name>
<dbReference type="Pfam" id="PF24849">
    <property type="entry name" value="DUF7724"/>
    <property type="match status" value="1"/>
</dbReference>
<dbReference type="Proteomes" id="UP000361836">
    <property type="component" value="Unassembled WGS sequence"/>
</dbReference>